<keyword evidence="3" id="KW-1003">Cell membrane</keyword>
<dbReference type="Proteomes" id="UP000309454">
    <property type="component" value="Unassembled WGS sequence"/>
</dbReference>
<keyword evidence="8 10" id="KW-0472">Membrane</keyword>
<evidence type="ECO:0000256" key="9">
    <source>
        <dbReference type="PROSITE-ProRule" id="PRU00703"/>
    </source>
</evidence>
<dbReference type="Gene3D" id="3.30.465.10">
    <property type="match status" value="1"/>
</dbReference>
<protein>
    <submittedName>
        <fullName evidence="13">HlyC/CorC family transporter</fullName>
    </submittedName>
</protein>
<feature type="domain" description="CBS" evidence="11">
    <location>
        <begin position="220"/>
        <end position="280"/>
    </location>
</feature>
<comment type="caution">
    <text evidence="13">The sequence shown here is derived from an EMBL/GenBank/DDBJ whole genome shotgun (WGS) entry which is preliminary data.</text>
</comment>
<evidence type="ECO:0000256" key="4">
    <source>
        <dbReference type="ARBA" id="ARBA00022692"/>
    </source>
</evidence>
<dbReference type="Gene3D" id="3.10.580.10">
    <property type="entry name" value="CBS-domain"/>
    <property type="match status" value="1"/>
</dbReference>
<keyword evidence="14" id="KW-1185">Reference proteome</keyword>
<evidence type="ECO:0000256" key="1">
    <source>
        <dbReference type="ARBA" id="ARBA00004651"/>
    </source>
</evidence>
<evidence type="ECO:0000256" key="5">
    <source>
        <dbReference type="ARBA" id="ARBA00022737"/>
    </source>
</evidence>
<organism evidence="13 14">
    <name type="scientific">Parvibacter caecicola</name>
    <dbReference type="NCBI Taxonomy" id="747645"/>
    <lineage>
        <taxon>Bacteria</taxon>
        <taxon>Bacillati</taxon>
        <taxon>Actinomycetota</taxon>
        <taxon>Coriobacteriia</taxon>
        <taxon>Coriobacteriales</taxon>
        <taxon>Coriobacteriaceae</taxon>
        <taxon>Parvibacter</taxon>
    </lineage>
</organism>
<evidence type="ECO:0000256" key="6">
    <source>
        <dbReference type="ARBA" id="ARBA00022989"/>
    </source>
</evidence>
<keyword evidence="7 9" id="KW-0129">CBS domain</keyword>
<feature type="domain" description="CNNM transmembrane" evidence="12">
    <location>
        <begin position="1"/>
        <end position="201"/>
    </location>
</feature>
<dbReference type="InterPro" id="IPR036318">
    <property type="entry name" value="FAD-bd_PCMH-like_sf"/>
</dbReference>
<dbReference type="PROSITE" id="PS51846">
    <property type="entry name" value="CNNM"/>
    <property type="match status" value="1"/>
</dbReference>
<gene>
    <name evidence="13" type="ORF">E5982_07990</name>
</gene>
<dbReference type="InterPro" id="IPR046342">
    <property type="entry name" value="CBS_dom_sf"/>
</dbReference>
<dbReference type="SMART" id="SM01091">
    <property type="entry name" value="CorC_HlyC"/>
    <property type="match status" value="1"/>
</dbReference>
<dbReference type="Pfam" id="PF01595">
    <property type="entry name" value="CNNM"/>
    <property type="match status" value="1"/>
</dbReference>
<dbReference type="GO" id="GO:0050660">
    <property type="term" value="F:flavin adenine dinucleotide binding"/>
    <property type="evidence" value="ECO:0007669"/>
    <property type="project" value="InterPro"/>
</dbReference>
<keyword evidence="6 10" id="KW-1133">Transmembrane helix</keyword>
<dbReference type="EMBL" id="SSTM01000005">
    <property type="protein sequence ID" value="TJW10001.1"/>
    <property type="molecule type" value="Genomic_DNA"/>
</dbReference>
<dbReference type="InterPro" id="IPR051676">
    <property type="entry name" value="UPF0053_domain"/>
</dbReference>
<dbReference type="Pfam" id="PF03471">
    <property type="entry name" value="CorC_HlyC"/>
    <property type="match status" value="1"/>
</dbReference>
<dbReference type="PANTHER" id="PTHR43099:SF2">
    <property type="entry name" value="UPF0053 PROTEIN YRKA"/>
    <property type="match status" value="1"/>
</dbReference>
<dbReference type="RefSeq" id="WP_136846051.1">
    <property type="nucleotide sequence ID" value="NZ_SSTM01000005.1"/>
</dbReference>
<dbReference type="InterPro" id="IPR044751">
    <property type="entry name" value="Ion_transp-like_CBS"/>
</dbReference>
<evidence type="ECO:0000256" key="10">
    <source>
        <dbReference type="PROSITE-ProRule" id="PRU01193"/>
    </source>
</evidence>
<dbReference type="InterPro" id="IPR005170">
    <property type="entry name" value="Transptr-assoc_dom"/>
</dbReference>
<evidence type="ECO:0000259" key="11">
    <source>
        <dbReference type="PROSITE" id="PS51371"/>
    </source>
</evidence>
<evidence type="ECO:0000313" key="13">
    <source>
        <dbReference type="EMBL" id="TJW10001.1"/>
    </source>
</evidence>
<dbReference type="SUPFAM" id="SSF56176">
    <property type="entry name" value="FAD-binding/transporter-associated domain-like"/>
    <property type="match status" value="1"/>
</dbReference>
<reference evidence="13 14" key="1">
    <citation type="submission" date="2019-04" db="EMBL/GenBank/DDBJ databases">
        <title>Microbes associate with the intestines of laboratory mice.</title>
        <authorList>
            <person name="Navarre W."/>
            <person name="Wong E."/>
            <person name="Huang K.C."/>
            <person name="Tropini C."/>
            <person name="Ng K."/>
            <person name="Yu B."/>
        </authorList>
    </citation>
    <scope>NUCLEOTIDE SEQUENCE [LARGE SCALE GENOMIC DNA]</scope>
    <source>
        <strain evidence="13 14">NM48_B13</strain>
    </source>
</reference>
<keyword evidence="5" id="KW-0677">Repeat</keyword>
<feature type="domain" description="CBS" evidence="11">
    <location>
        <begin position="282"/>
        <end position="339"/>
    </location>
</feature>
<evidence type="ECO:0000256" key="8">
    <source>
        <dbReference type="ARBA" id="ARBA00023136"/>
    </source>
</evidence>
<name>A0A4T9T938_9ACTN</name>
<keyword evidence="4 10" id="KW-0812">Transmembrane</keyword>
<dbReference type="SUPFAM" id="SSF54631">
    <property type="entry name" value="CBS-domain pair"/>
    <property type="match status" value="1"/>
</dbReference>
<evidence type="ECO:0000256" key="2">
    <source>
        <dbReference type="ARBA" id="ARBA00006337"/>
    </source>
</evidence>
<dbReference type="InterPro" id="IPR016169">
    <property type="entry name" value="FAD-bd_PCMH_sub2"/>
</dbReference>
<comment type="subcellular location">
    <subcellularLocation>
        <location evidence="1">Cell membrane</location>
        <topology evidence="1">Multi-pass membrane protein</topology>
    </subcellularLocation>
</comment>
<accession>A0A4T9T938</accession>
<dbReference type="PROSITE" id="PS51371">
    <property type="entry name" value="CBS"/>
    <property type="match status" value="2"/>
</dbReference>
<dbReference type="InterPro" id="IPR000644">
    <property type="entry name" value="CBS_dom"/>
</dbReference>
<evidence type="ECO:0000256" key="3">
    <source>
        <dbReference type="ARBA" id="ARBA00022475"/>
    </source>
</evidence>
<dbReference type="Pfam" id="PF00571">
    <property type="entry name" value="CBS"/>
    <property type="match status" value="2"/>
</dbReference>
<evidence type="ECO:0000256" key="7">
    <source>
        <dbReference type="ARBA" id="ARBA00023122"/>
    </source>
</evidence>
<dbReference type="OrthoDB" id="110231at2"/>
<dbReference type="PANTHER" id="PTHR43099">
    <property type="entry name" value="UPF0053 PROTEIN YRKA"/>
    <property type="match status" value="1"/>
</dbReference>
<sequence>MTTVICLLLVVFFLAMNAFFVVAEFALVRVRKSQVEVAVAEKRRGAEAAQEVTTHINAYLSACQLGITLASLAIGWLGEPAVSAVLEAPLLAAGLPEGAVAPICVAVGFVLITALHVIVGELIPKSFAIFSTEKYALHTAGPLRVFYKVTYPIMVVFNGITNGVMRLFGHDAADEHEVYTGDEIKLLIDESTESGLIEPEQNEFVDNIFDLGEKDAEAIMTPRTDVVCIDLEDSLQENLDTIHRYKYTRYPVVRGSKDHVVGFVHVKDLYGMAPDTPLSQWKIREMPAVPEGLAIARLLETLQQRHTEICVVIDEHGGTAGIVTMSDVMEQIVGRIDDEYVHDTDDDVVKEPDGSYLIDGALAIGDLEDILGFAPEEAEEVETAGGLLLALFDRIPDEGDVVVLEHKGTKVSFTVIAMDRLRIDRIRMVVQRSEE</sequence>
<dbReference type="AlphaFoldDB" id="A0A4T9T938"/>
<evidence type="ECO:0000313" key="14">
    <source>
        <dbReference type="Proteomes" id="UP000309454"/>
    </source>
</evidence>
<evidence type="ECO:0000259" key="12">
    <source>
        <dbReference type="PROSITE" id="PS51846"/>
    </source>
</evidence>
<dbReference type="CDD" id="cd04590">
    <property type="entry name" value="CBS_pair_CorC_HlyC_assoc"/>
    <property type="match status" value="1"/>
</dbReference>
<dbReference type="GO" id="GO:0005886">
    <property type="term" value="C:plasma membrane"/>
    <property type="evidence" value="ECO:0007669"/>
    <property type="project" value="UniProtKB-SubCell"/>
</dbReference>
<proteinExistence type="inferred from homology"/>
<comment type="similarity">
    <text evidence="2">Belongs to the UPF0053 family.</text>
</comment>
<dbReference type="InterPro" id="IPR002550">
    <property type="entry name" value="CNNM"/>
</dbReference>